<feature type="compositionally biased region" description="Polar residues" evidence="1">
    <location>
        <begin position="1"/>
        <end position="12"/>
    </location>
</feature>
<sequence>MAKANPTDSQPSKRPPSETVPHYRTPELPAFSAKSCRGPTTPAFGTRPPVPKSRPSLLYSALSVLRPALLCALPALCTPLLAPLSFPFPSLAVRASPSALCIYFPPAISVGHTLPIGHPRRPFPATHIPATHIPPTASRPSTPIACATGDVLRTAPVPLPSFAVRS</sequence>
<gene>
    <name evidence="2" type="ORF">Alo02nite_65710</name>
</gene>
<reference evidence="2 3" key="1">
    <citation type="submission" date="2021-01" db="EMBL/GenBank/DDBJ databases">
        <title>Whole genome shotgun sequence of Actinoplanes lobatus NBRC 12513.</title>
        <authorList>
            <person name="Komaki H."/>
            <person name="Tamura T."/>
        </authorList>
    </citation>
    <scope>NUCLEOTIDE SEQUENCE [LARGE SCALE GENOMIC DNA]</scope>
    <source>
        <strain evidence="2 3">NBRC 12513</strain>
    </source>
</reference>
<protein>
    <submittedName>
        <fullName evidence="2">Uncharacterized protein</fullName>
    </submittedName>
</protein>
<comment type="caution">
    <text evidence="2">The sequence shown here is derived from an EMBL/GenBank/DDBJ whole genome shotgun (WGS) entry which is preliminary data.</text>
</comment>
<feature type="region of interest" description="Disordered" evidence="1">
    <location>
        <begin position="1"/>
        <end position="52"/>
    </location>
</feature>
<proteinExistence type="predicted"/>
<dbReference type="Proteomes" id="UP000631312">
    <property type="component" value="Unassembled WGS sequence"/>
</dbReference>
<evidence type="ECO:0000313" key="2">
    <source>
        <dbReference type="EMBL" id="GIE43673.1"/>
    </source>
</evidence>
<organism evidence="2 3">
    <name type="scientific">Actinoplanes lobatus</name>
    <dbReference type="NCBI Taxonomy" id="113568"/>
    <lineage>
        <taxon>Bacteria</taxon>
        <taxon>Bacillati</taxon>
        <taxon>Actinomycetota</taxon>
        <taxon>Actinomycetes</taxon>
        <taxon>Micromonosporales</taxon>
        <taxon>Micromonosporaceae</taxon>
        <taxon>Actinoplanes</taxon>
    </lineage>
</organism>
<dbReference type="EMBL" id="BOMP01000112">
    <property type="protein sequence ID" value="GIE43673.1"/>
    <property type="molecule type" value="Genomic_DNA"/>
</dbReference>
<evidence type="ECO:0000313" key="3">
    <source>
        <dbReference type="Proteomes" id="UP000631312"/>
    </source>
</evidence>
<keyword evidence="3" id="KW-1185">Reference proteome</keyword>
<evidence type="ECO:0000256" key="1">
    <source>
        <dbReference type="SAM" id="MobiDB-lite"/>
    </source>
</evidence>
<name>A0ABQ4ARS3_9ACTN</name>
<accession>A0ABQ4ARS3</accession>